<dbReference type="AlphaFoldDB" id="A0A450WMU7"/>
<proteinExistence type="predicted"/>
<accession>A0A450WMU7</accession>
<sequence>MLALRAKTKRGECVHWITITFIFPMPKYRQTTNHNKDDPSTSGSFQLILRCCAFFCRVSLMVIHQEYSNEYEEIYCTSHG</sequence>
<reference evidence="1" key="1">
    <citation type="submission" date="2019-02" db="EMBL/GenBank/DDBJ databases">
        <authorList>
            <person name="Gruber-Vodicka R. H."/>
            <person name="Seah K. B. B."/>
        </authorList>
    </citation>
    <scope>NUCLEOTIDE SEQUENCE</scope>
    <source>
        <strain evidence="1">BECK_S313</strain>
    </source>
</reference>
<evidence type="ECO:0000313" key="1">
    <source>
        <dbReference type="EMBL" id="VFK18373.1"/>
    </source>
</evidence>
<gene>
    <name evidence="1" type="ORF">BECKLPF1236B_GA0070989_11402</name>
</gene>
<dbReference type="EMBL" id="CAADFK010000140">
    <property type="protein sequence ID" value="VFK18373.1"/>
    <property type="molecule type" value="Genomic_DNA"/>
</dbReference>
<organism evidence="1">
    <name type="scientific">Candidatus Kentrum sp. LPFa</name>
    <dbReference type="NCBI Taxonomy" id="2126335"/>
    <lineage>
        <taxon>Bacteria</taxon>
        <taxon>Pseudomonadati</taxon>
        <taxon>Pseudomonadota</taxon>
        <taxon>Gammaproteobacteria</taxon>
        <taxon>Candidatus Kentrum</taxon>
    </lineage>
</organism>
<protein>
    <submittedName>
        <fullName evidence="1">Uncharacterized protein</fullName>
    </submittedName>
</protein>
<name>A0A450WMU7_9GAMM</name>